<accession>A0A0D7WC96</accession>
<dbReference type="RefSeq" id="WP_044631595.1">
    <property type="nucleotide sequence ID" value="NZ_JTDW01000002.1"/>
</dbReference>
<feature type="domain" description="DUF2059" evidence="2">
    <location>
        <begin position="75"/>
        <end position="127"/>
    </location>
</feature>
<name>A0A0D7WC96_9FLAO</name>
<keyword evidence="1" id="KW-0732">Signal</keyword>
<dbReference type="STRING" id="1435349.PW52_03860"/>
<dbReference type="Proteomes" id="UP000032578">
    <property type="component" value="Unassembled WGS sequence"/>
</dbReference>
<feature type="chain" id="PRO_5002325626" description="DUF2059 domain-containing protein" evidence="1">
    <location>
        <begin position="21"/>
        <end position="134"/>
    </location>
</feature>
<evidence type="ECO:0000313" key="3">
    <source>
        <dbReference type="EMBL" id="KJD36780.1"/>
    </source>
</evidence>
<evidence type="ECO:0000256" key="1">
    <source>
        <dbReference type="SAM" id="SignalP"/>
    </source>
</evidence>
<protein>
    <recommendedName>
        <fullName evidence="2">DUF2059 domain-containing protein</fullName>
    </recommendedName>
</protein>
<evidence type="ECO:0000259" key="2">
    <source>
        <dbReference type="Pfam" id="PF09832"/>
    </source>
</evidence>
<dbReference type="OrthoDB" id="1143459at2"/>
<dbReference type="PATRIC" id="fig|1435349.4.peg.1475"/>
<sequence length="134" mass="14829">MKKLLLLCLFVIGLTTQMQAQDDAFKTETIEFIKLTGAGSAFENAIGQIGAMVPEAKKKGYRQEALGTLDGLYGKMADLYMKEFTQSEIKELVAFYNTDLGKKLAEKQLGLTQQAMMLGQSWGIEVQGIAQKHM</sequence>
<organism evidence="3 4">
    <name type="scientific">Neotamlana sedimentorum</name>
    <dbReference type="NCBI Taxonomy" id="1435349"/>
    <lineage>
        <taxon>Bacteria</taxon>
        <taxon>Pseudomonadati</taxon>
        <taxon>Bacteroidota</taxon>
        <taxon>Flavobacteriia</taxon>
        <taxon>Flavobacteriales</taxon>
        <taxon>Flavobacteriaceae</taxon>
        <taxon>Neotamlana</taxon>
    </lineage>
</organism>
<comment type="caution">
    <text evidence="3">The sequence shown here is derived from an EMBL/GenBank/DDBJ whole genome shotgun (WGS) entry which is preliminary data.</text>
</comment>
<dbReference type="EMBL" id="JTDW01000002">
    <property type="protein sequence ID" value="KJD36780.1"/>
    <property type="molecule type" value="Genomic_DNA"/>
</dbReference>
<reference evidence="3 4" key="1">
    <citation type="submission" date="2014-11" db="EMBL/GenBank/DDBJ databases">
        <title>Tamlana sedimentorum sp. nov., isolated from shallow sand sediments of the Sea of Japan.</title>
        <authorList>
            <person name="Romanenko L.A."/>
        </authorList>
    </citation>
    <scope>NUCLEOTIDE SEQUENCE [LARGE SCALE GENOMIC DNA]</scope>
    <source>
        <strain evidence="3 4">JCM 19808</strain>
    </source>
</reference>
<keyword evidence="4" id="KW-1185">Reference proteome</keyword>
<gene>
    <name evidence="3" type="ORF">PW52_03860</name>
</gene>
<dbReference type="AlphaFoldDB" id="A0A0D7WC96"/>
<feature type="signal peptide" evidence="1">
    <location>
        <begin position="1"/>
        <end position="20"/>
    </location>
</feature>
<dbReference type="InterPro" id="IPR018637">
    <property type="entry name" value="DUF2059"/>
</dbReference>
<dbReference type="Pfam" id="PF09832">
    <property type="entry name" value="DUF2059"/>
    <property type="match status" value="1"/>
</dbReference>
<evidence type="ECO:0000313" key="4">
    <source>
        <dbReference type="Proteomes" id="UP000032578"/>
    </source>
</evidence>
<proteinExistence type="predicted"/>